<feature type="compositionally biased region" description="Basic and acidic residues" evidence="1">
    <location>
        <begin position="25"/>
        <end position="42"/>
    </location>
</feature>
<name>A0AAV0RK80_9ROSI</name>
<dbReference type="Pfam" id="PF05097">
    <property type="entry name" value="DUF688"/>
    <property type="match status" value="1"/>
</dbReference>
<feature type="compositionally biased region" description="Polar residues" evidence="1">
    <location>
        <begin position="44"/>
        <end position="55"/>
    </location>
</feature>
<feature type="compositionally biased region" description="Basic and acidic residues" evidence="1">
    <location>
        <begin position="348"/>
        <end position="358"/>
    </location>
</feature>
<dbReference type="PANTHER" id="PTHR33671:SF3">
    <property type="entry name" value="F28N24.8 PROTEIN"/>
    <property type="match status" value="1"/>
</dbReference>
<dbReference type="EMBL" id="CAMGYJ010000011">
    <property type="protein sequence ID" value="CAI0557970.1"/>
    <property type="molecule type" value="Genomic_DNA"/>
</dbReference>
<dbReference type="Proteomes" id="UP001154282">
    <property type="component" value="Unassembled WGS sequence"/>
</dbReference>
<dbReference type="InterPro" id="IPR007789">
    <property type="entry name" value="DUF688"/>
</dbReference>
<feature type="compositionally biased region" description="Basic and acidic residues" evidence="1">
    <location>
        <begin position="70"/>
        <end position="86"/>
    </location>
</feature>
<feature type="compositionally biased region" description="Polar residues" evidence="1">
    <location>
        <begin position="359"/>
        <end position="380"/>
    </location>
</feature>
<organism evidence="2 3">
    <name type="scientific">Linum tenue</name>
    <dbReference type="NCBI Taxonomy" id="586396"/>
    <lineage>
        <taxon>Eukaryota</taxon>
        <taxon>Viridiplantae</taxon>
        <taxon>Streptophyta</taxon>
        <taxon>Embryophyta</taxon>
        <taxon>Tracheophyta</taxon>
        <taxon>Spermatophyta</taxon>
        <taxon>Magnoliopsida</taxon>
        <taxon>eudicotyledons</taxon>
        <taxon>Gunneridae</taxon>
        <taxon>Pentapetalae</taxon>
        <taxon>rosids</taxon>
        <taxon>fabids</taxon>
        <taxon>Malpighiales</taxon>
        <taxon>Linaceae</taxon>
        <taxon>Linum</taxon>
    </lineage>
</organism>
<feature type="compositionally biased region" description="Low complexity" evidence="1">
    <location>
        <begin position="334"/>
        <end position="346"/>
    </location>
</feature>
<sequence length="604" mass="66454">MAERKLNFNAPLLSVRRFSSPVRTSEARGDVKAEDSKLDRRYSLPTQNTDSSLEQVTEPVAVPFNWEQIPGRRKDSGGHGVAEPRVREANYASPRFPIKWVPGIVKNHEDKKLKVHTPATVTTQLKSSSLDHKVTGATETVSKGANGNGDNDDENEDDRYSDALESLSAADSCSMKCSVSGISSSDWPVVKPSGTFSTDPQTRDFMMSRFLPAAKAMALEQPQYATKKQPAPVVEQPRQIVIKQVRRDKSPTVARYESALVPYYPKDVEEPEEGEEECDEYDQESVNITSKACGFFPRLCFKNSVCLLNPVPGMKVKSLPSFSCSTGKPKKPSSKAPSRSSSPSSKKASKENSRELKQRSGTQSPRFSGSESFNYASDKQMTGRISPFSRRSGPLSPYRSAPQSPFRGTGPRGLSKEAEMFKSSKPYLYCKGGSKSQELTPVHLIKQGNNNHLKTLYMDTVNSAKASRPSSGKELVLVPKSRELGKLGRTESSLKAAAAKPNSPLDQLCADSKALVCVSGNDSGTDPLPPLLPKTPSESWLWRTLPGVSSRSPFGRATSSQSKWIDSKTTSSKWETMVKSSYVHHDQVRYSEELKPYPVQHLKS</sequence>
<feature type="region of interest" description="Disordered" evidence="1">
    <location>
        <begin position="19"/>
        <end position="86"/>
    </location>
</feature>
<feature type="region of interest" description="Disordered" evidence="1">
    <location>
        <begin position="126"/>
        <end position="158"/>
    </location>
</feature>
<protein>
    <submittedName>
        <fullName evidence="2">Uncharacterized protein</fullName>
    </submittedName>
</protein>
<evidence type="ECO:0000313" key="2">
    <source>
        <dbReference type="EMBL" id="CAI0557970.1"/>
    </source>
</evidence>
<evidence type="ECO:0000313" key="3">
    <source>
        <dbReference type="Proteomes" id="UP001154282"/>
    </source>
</evidence>
<feature type="region of interest" description="Disordered" evidence="1">
    <location>
        <begin position="322"/>
        <end position="418"/>
    </location>
</feature>
<dbReference type="PANTHER" id="PTHR33671">
    <property type="entry name" value="N-METHYLTRANSFERASE, PUTATIVE (DUF688)-RELATED"/>
    <property type="match status" value="1"/>
</dbReference>
<dbReference type="AlphaFoldDB" id="A0AAV0RK80"/>
<gene>
    <name evidence="2" type="ORF">LITE_LOCUS48554</name>
</gene>
<reference evidence="2" key="1">
    <citation type="submission" date="2022-08" db="EMBL/GenBank/DDBJ databases">
        <authorList>
            <person name="Gutierrez-Valencia J."/>
        </authorList>
    </citation>
    <scope>NUCLEOTIDE SEQUENCE</scope>
</reference>
<keyword evidence="3" id="KW-1185">Reference proteome</keyword>
<accession>A0AAV0RK80</accession>
<evidence type="ECO:0000256" key="1">
    <source>
        <dbReference type="SAM" id="MobiDB-lite"/>
    </source>
</evidence>
<comment type="caution">
    <text evidence="2">The sequence shown here is derived from an EMBL/GenBank/DDBJ whole genome shotgun (WGS) entry which is preliminary data.</text>
</comment>
<proteinExistence type="predicted"/>